<keyword evidence="4" id="KW-1185">Reference proteome</keyword>
<dbReference type="Pfam" id="PF16998">
    <property type="entry name" value="17kDa_Anti_2"/>
    <property type="match status" value="1"/>
</dbReference>
<reference evidence="3 4" key="1">
    <citation type="submission" date="2015-07" db="EMBL/GenBank/DDBJ databases">
        <title>Isolation and Genomic Characterization of a Novel Halophilic Metal-Reducing Deltaproteobacterium from the Deep Subsurface.</title>
        <authorList>
            <person name="Badalamenti J.P."/>
            <person name="Summers Z.M."/>
            <person name="Gralnick J.A."/>
            <person name="Bond D.R."/>
        </authorList>
    </citation>
    <scope>NUCLEOTIDE SEQUENCE [LARGE SCALE GENOMIC DNA]</scope>
    <source>
        <strain evidence="3 4">WTL</strain>
    </source>
</reference>
<evidence type="ECO:0000313" key="4">
    <source>
        <dbReference type="Proteomes" id="UP000057158"/>
    </source>
</evidence>
<accession>A0A0M5IRH3</accession>
<protein>
    <recommendedName>
        <fullName evidence="2">Surface antigen domain-containing protein</fullName>
    </recommendedName>
</protein>
<dbReference type="InterPro" id="IPR032635">
    <property type="entry name" value="Anti_2"/>
</dbReference>
<dbReference type="KEGG" id="des:DSOUD_1620"/>
<proteinExistence type="predicted"/>
<dbReference type="STRING" id="1603606.DSOUD_1620"/>
<dbReference type="AlphaFoldDB" id="A0A0M5IRH3"/>
<name>A0A0M5IRH3_9BACT</name>
<dbReference type="RefSeq" id="WP_053550502.1">
    <property type="nucleotide sequence ID" value="NZ_CP010802.1"/>
</dbReference>
<organism evidence="3 4">
    <name type="scientific">Desulfuromonas soudanensis</name>
    <dbReference type="NCBI Taxonomy" id="1603606"/>
    <lineage>
        <taxon>Bacteria</taxon>
        <taxon>Pseudomonadati</taxon>
        <taxon>Thermodesulfobacteriota</taxon>
        <taxon>Desulfuromonadia</taxon>
        <taxon>Desulfuromonadales</taxon>
        <taxon>Desulfuromonadaceae</taxon>
        <taxon>Desulfuromonas</taxon>
    </lineage>
</organism>
<evidence type="ECO:0000256" key="1">
    <source>
        <dbReference type="SAM" id="MobiDB-lite"/>
    </source>
</evidence>
<evidence type="ECO:0000259" key="2">
    <source>
        <dbReference type="Pfam" id="PF16998"/>
    </source>
</evidence>
<gene>
    <name evidence="3" type="ORF">DSOUD_1620</name>
</gene>
<feature type="region of interest" description="Disordered" evidence="1">
    <location>
        <begin position="209"/>
        <end position="239"/>
    </location>
</feature>
<sequence length="239" mass="27891">MKQKGIVWTLLLLVLVWGTAVEAQNLGALAVPERQAMSDTLQYALENNPSNQGADWVNPDTGRSGAVVPTRTFSGPDGEPCREFISTIIIAGREEQGYGRACRQPDGTWQIVSDSGGGALSPPPPARVYVYTPPERYYYYPSGFYAPYNIFLSFGLVYRHGHLYPGSYYLDGWQFRTRYPHHFRSRIYRSPLRHDDWWRGRGDYRGRDRHDFRDDRRRDDRRDRGRDWDRDRDRDRGHR</sequence>
<dbReference type="EMBL" id="CP010802">
    <property type="protein sequence ID" value="ALC16398.1"/>
    <property type="molecule type" value="Genomic_DNA"/>
</dbReference>
<feature type="domain" description="Surface antigen" evidence="2">
    <location>
        <begin position="50"/>
        <end position="113"/>
    </location>
</feature>
<evidence type="ECO:0000313" key="3">
    <source>
        <dbReference type="EMBL" id="ALC16398.1"/>
    </source>
</evidence>
<dbReference type="PATRIC" id="fig|1603606.3.peg.1764"/>
<dbReference type="Proteomes" id="UP000057158">
    <property type="component" value="Chromosome"/>
</dbReference>